<proteinExistence type="predicted"/>
<keyword evidence="4" id="KW-1185">Reference proteome</keyword>
<dbReference type="Proteomes" id="UP000232226">
    <property type="component" value="Chromosome"/>
</dbReference>
<evidence type="ECO:0000256" key="1">
    <source>
        <dbReference type="SAM" id="Coils"/>
    </source>
</evidence>
<keyword evidence="2" id="KW-0732">Signal</keyword>
<feature type="signal peptide" evidence="2">
    <location>
        <begin position="1"/>
        <end position="17"/>
    </location>
</feature>
<evidence type="ECO:0008006" key="5">
    <source>
        <dbReference type="Google" id="ProtNLM"/>
    </source>
</evidence>
<feature type="chain" id="PRO_5018686859" description="Lipoprotein" evidence="2">
    <location>
        <begin position="18"/>
        <end position="945"/>
    </location>
</feature>
<keyword evidence="1" id="KW-0175">Coiled coil</keyword>
<dbReference type="EMBL" id="CP024411">
    <property type="protein sequence ID" value="ATQ35406.1"/>
    <property type="molecule type" value="Genomic_DNA"/>
</dbReference>
<accession>A0A3S5XZC8</accession>
<organism evidence="3 4">
    <name type="scientific">Mesoplasma entomophilum</name>
    <dbReference type="NCBI Taxonomy" id="2149"/>
    <lineage>
        <taxon>Bacteria</taxon>
        <taxon>Bacillati</taxon>
        <taxon>Mycoplasmatota</taxon>
        <taxon>Mollicutes</taxon>
        <taxon>Entomoplasmatales</taxon>
        <taxon>Entomoplasmataceae</taxon>
        <taxon>Mesoplasma</taxon>
    </lineage>
</organism>
<evidence type="ECO:0000256" key="2">
    <source>
        <dbReference type="SAM" id="SignalP"/>
    </source>
</evidence>
<name>A0A3S5XZC8_9MOLU</name>
<evidence type="ECO:0000313" key="4">
    <source>
        <dbReference type="Proteomes" id="UP000232226"/>
    </source>
</evidence>
<feature type="coiled-coil region" evidence="1">
    <location>
        <begin position="130"/>
        <end position="157"/>
    </location>
</feature>
<dbReference type="AlphaFoldDB" id="A0A3S5XZC8"/>
<protein>
    <recommendedName>
        <fullName evidence="5">Lipoprotein</fullName>
    </recommendedName>
</protein>
<gene>
    <name evidence="3" type="ORF">CS528_01325</name>
</gene>
<dbReference type="NCBIfam" id="NF038029">
    <property type="entry name" value="LP_plasma"/>
    <property type="match status" value="1"/>
</dbReference>
<dbReference type="KEGG" id="ment:CS528_01325"/>
<sequence length="945" mass="105911">MKKLLSLIGAFTLTASATSVLISCSNKDDDDKYGNIFINDDGDFKITTEDLLNWYNDTYGRLGKDPQKFLVEFYNIFAVAVYENASTENSVFKGKTTKSNGYINEYLNDEGIEDGNQFAKSLETQYGKKSKAANTIYGRANNEMENARKEYLDNKKQGTKAWVKYLKGQFPWVNGDQTALENAWISNYILTDSTNSAYANLSKTLGFGATDSTWSNGYNTIKVNDTEISALLATFLSVNADVNIDNTSLNEPVIKQATSESQKTSIINLINVLGGKNAFNSTTDTTDGFKIDFIENINDTFFTNLTWNTFLSGISLSFANNKMLGKISEMKDIFTISNVTAIKLDQKNEYKDFYNYEGISSRNLNKTQIVSVAPILNSKKDNQKINILSNSQRYLIDNYFEAKKPVATSEIVLDFSKINSSSTPDINKEISPAQFVNTSSTVDELIKYFEGFYNFYTAYISNSVGGSNNKQSATSIYSNAETSSTTGLTDFETFYRGANKGNLWKLGQNQTDTGIGSFLTAKNNEKLLTLDYDTTAGTYSNLAKYSVYDFLTSENTQYEPQIKTDWDSSTTNIDNWDTFKGKMEKMKDNANAVAGMNLLFTLVNDLGRHLPESTSAKGNTSAEAPKPYKVLNDKDGIIAFIDTDGLHFMKIDGYSLFNSETKTENKDKEQSMAYDLLSKTNKELVPYLLNPKIKSDKPTTQNSIVKVDNGTESATTPTPGTNADISKQEIIEGMGTSFGNDYSKIINYSITNDYERFLVNNTVAKGMLSSDNDKNNLFYNFDILADAKSTISTSENFGLLSQWLWIYLGEILGKDGEELFGSFFATDGENVDKKAVAELLSVIENQQNKISEFTMNFNDQNDKWIESVKDNYNKQYHDLETKVSRKFIPNYAIEVPLENIDSSKIWITEISKGKTNSIFIYKVSDYFYNDEIIINSLNKHKGGVK</sequence>
<dbReference type="InterPro" id="IPR054816">
    <property type="entry name" value="Lipoprotein_mollicutes-type_CS"/>
</dbReference>
<dbReference type="RefSeq" id="WP_099651088.1">
    <property type="nucleotide sequence ID" value="NZ_CP024411.1"/>
</dbReference>
<reference evidence="3 4" key="1">
    <citation type="submission" date="2017-10" db="EMBL/GenBank/DDBJ databases">
        <title>Complete Genome Sequence of Mesoplasma entomophilum.</title>
        <authorList>
            <person name="Knight T.F."/>
            <person name="Citino T."/>
            <person name="Rubinstein R."/>
            <person name="Neuschaefer Z."/>
        </authorList>
    </citation>
    <scope>NUCLEOTIDE SEQUENCE [LARGE SCALE GENOMIC DNA]</scope>
    <source>
        <strain evidence="3 4">TAC</strain>
    </source>
</reference>
<evidence type="ECO:0000313" key="3">
    <source>
        <dbReference type="EMBL" id="ATQ35406.1"/>
    </source>
</evidence>
<dbReference type="PROSITE" id="PS51257">
    <property type="entry name" value="PROKAR_LIPOPROTEIN"/>
    <property type="match status" value="1"/>
</dbReference>